<protein>
    <submittedName>
        <fullName evidence="1">Uncharacterized protein</fullName>
    </submittedName>
</protein>
<proteinExistence type="predicted"/>
<evidence type="ECO:0000313" key="1">
    <source>
        <dbReference type="EMBL" id="SVD06331.1"/>
    </source>
</evidence>
<feature type="non-terminal residue" evidence="1">
    <location>
        <position position="31"/>
    </location>
</feature>
<reference evidence="1" key="1">
    <citation type="submission" date="2018-05" db="EMBL/GenBank/DDBJ databases">
        <authorList>
            <person name="Lanie J.A."/>
            <person name="Ng W.-L."/>
            <person name="Kazmierczak K.M."/>
            <person name="Andrzejewski T.M."/>
            <person name="Davidsen T.M."/>
            <person name="Wayne K.J."/>
            <person name="Tettelin H."/>
            <person name="Glass J.I."/>
            <person name="Rusch D."/>
            <person name="Podicherti R."/>
            <person name="Tsui H.-C.T."/>
            <person name="Winkler M.E."/>
        </authorList>
    </citation>
    <scope>NUCLEOTIDE SEQUENCE</scope>
</reference>
<accession>A0A382SBN8</accession>
<dbReference type="EMBL" id="UINC01127303">
    <property type="protein sequence ID" value="SVD06331.1"/>
    <property type="molecule type" value="Genomic_DNA"/>
</dbReference>
<dbReference type="AlphaFoldDB" id="A0A382SBN8"/>
<organism evidence="1">
    <name type="scientific">marine metagenome</name>
    <dbReference type="NCBI Taxonomy" id="408172"/>
    <lineage>
        <taxon>unclassified sequences</taxon>
        <taxon>metagenomes</taxon>
        <taxon>ecological metagenomes</taxon>
    </lineage>
</organism>
<gene>
    <name evidence="1" type="ORF">METZ01_LOCUS359185</name>
</gene>
<feature type="non-terminal residue" evidence="1">
    <location>
        <position position="1"/>
    </location>
</feature>
<sequence>VNRSLPTTYSQHLAGRREELLIDAEGRSHLS</sequence>
<name>A0A382SBN8_9ZZZZ</name>